<sequence length="266" mass="29870">MPFLSLPSSSQLRLYCVERTIHTFLNHGNDMMNDQEVERLARPEFWDERYSTVETEAPTHEWFRTFDDLLPFFEANLFAPRGPSTNPKILHLGSGDSTIPRDLAERGYNDQLCVDFSKVAVDLMSERHSEIKGIEWRLLDVCNMDSIPSGSIDVAFDKGTLDAMIHGSPWSPPQDVVEKTAAYIQEVSVVLSLTETSAVHRVLKNDGLFLYVTYRPQHFIMPRLNCPGVDWDIEVVVMGGDASLPYHGFLVTKKPPAANAEGRAGG</sequence>
<keyword evidence="3" id="KW-0808">Transferase</keyword>
<dbReference type="Proteomes" id="UP000029964">
    <property type="component" value="Unassembled WGS sequence"/>
</dbReference>
<dbReference type="PANTHER" id="PTHR12176:SF80">
    <property type="entry name" value="EEF1A LYSINE METHYLTRANSFERASE 4"/>
    <property type="match status" value="1"/>
</dbReference>
<dbReference type="InterPro" id="IPR029063">
    <property type="entry name" value="SAM-dependent_MTases_sf"/>
</dbReference>
<evidence type="ECO:0000256" key="3">
    <source>
        <dbReference type="ARBA" id="ARBA00022679"/>
    </source>
</evidence>
<dbReference type="GO" id="GO:0008168">
    <property type="term" value="F:methyltransferase activity"/>
    <property type="evidence" value="ECO:0007669"/>
    <property type="project" value="UniProtKB-KW"/>
</dbReference>
<evidence type="ECO:0000256" key="1">
    <source>
        <dbReference type="ARBA" id="ARBA00008361"/>
    </source>
</evidence>
<gene>
    <name evidence="4" type="ORF">ACRE_012960</name>
</gene>
<evidence type="ECO:0000313" key="5">
    <source>
        <dbReference type="Proteomes" id="UP000029964"/>
    </source>
</evidence>
<dbReference type="OrthoDB" id="411785at2759"/>
<dbReference type="EMBL" id="JPKY01000007">
    <property type="protein sequence ID" value="KFH47747.1"/>
    <property type="molecule type" value="Genomic_DNA"/>
</dbReference>
<protein>
    <submittedName>
        <fullName evidence="4">Endothelin-converting enzyme-like protein</fullName>
    </submittedName>
</protein>
<dbReference type="HOGENOM" id="CLU_065920_2_2_1"/>
<evidence type="ECO:0000256" key="2">
    <source>
        <dbReference type="ARBA" id="ARBA00022603"/>
    </source>
</evidence>
<dbReference type="AlphaFoldDB" id="A0A086TEG5"/>
<dbReference type="InterPro" id="IPR051419">
    <property type="entry name" value="Lys/N-term_MeTrsfase_sf"/>
</dbReference>
<proteinExistence type="inferred from homology"/>
<accession>A0A086TEG5</accession>
<keyword evidence="2" id="KW-0489">Methyltransferase</keyword>
<evidence type="ECO:0000313" key="4">
    <source>
        <dbReference type="EMBL" id="KFH47747.1"/>
    </source>
</evidence>
<dbReference type="GO" id="GO:0032259">
    <property type="term" value="P:methylation"/>
    <property type="evidence" value="ECO:0007669"/>
    <property type="project" value="UniProtKB-KW"/>
</dbReference>
<dbReference type="Gene3D" id="3.40.50.150">
    <property type="entry name" value="Vaccinia Virus protein VP39"/>
    <property type="match status" value="1"/>
</dbReference>
<comment type="similarity">
    <text evidence="1">Belongs to the methyltransferase superfamily.</text>
</comment>
<name>A0A086TEG5_HAPC1</name>
<organism evidence="4 5">
    <name type="scientific">Hapsidospora chrysogenum (strain ATCC 11550 / CBS 779.69 / DSM 880 / IAM 14645 / JCM 23072 / IMI 49137)</name>
    <name type="common">Acremonium chrysogenum</name>
    <dbReference type="NCBI Taxonomy" id="857340"/>
    <lineage>
        <taxon>Eukaryota</taxon>
        <taxon>Fungi</taxon>
        <taxon>Dikarya</taxon>
        <taxon>Ascomycota</taxon>
        <taxon>Pezizomycotina</taxon>
        <taxon>Sordariomycetes</taxon>
        <taxon>Hypocreomycetidae</taxon>
        <taxon>Hypocreales</taxon>
        <taxon>Bionectriaceae</taxon>
        <taxon>Hapsidospora</taxon>
    </lineage>
</organism>
<dbReference type="CDD" id="cd02440">
    <property type="entry name" value="AdoMet_MTases"/>
    <property type="match status" value="1"/>
</dbReference>
<dbReference type="SUPFAM" id="SSF53335">
    <property type="entry name" value="S-adenosyl-L-methionine-dependent methyltransferases"/>
    <property type="match status" value="1"/>
</dbReference>
<keyword evidence="5" id="KW-1185">Reference proteome</keyword>
<comment type="caution">
    <text evidence="4">The sequence shown here is derived from an EMBL/GenBank/DDBJ whole genome shotgun (WGS) entry which is preliminary data.</text>
</comment>
<reference evidence="5" key="1">
    <citation type="journal article" date="2014" name="Genome Announc.">
        <title>Genome sequence and annotation of Acremonium chrysogenum, producer of the beta-lactam antibiotic cephalosporin C.</title>
        <authorList>
            <person name="Terfehr D."/>
            <person name="Dahlmann T.A."/>
            <person name="Specht T."/>
            <person name="Zadra I."/>
            <person name="Kuernsteiner H."/>
            <person name="Kueck U."/>
        </authorList>
    </citation>
    <scope>NUCLEOTIDE SEQUENCE [LARGE SCALE GENOMIC DNA]</scope>
    <source>
        <strain evidence="5">ATCC 11550 / CBS 779.69 / DSM 880 / IAM 14645 / JCM 23072 / IMI 49137</strain>
    </source>
</reference>
<dbReference type="PANTHER" id="PTHR12176">
    <property type="entry name" value="SAM-DEPENDENT METHYLTRANSFERASE SUPERFAMILY PROTEIN"/>
    <property type="match status" value="1"/>
</dbReference>